<evidence type="ECO:0000313" key="3">
    <source>
        <dbReference type="Proteomes" id="UP000004773"/>
    </source>
</evidence>
<organism evidence="2 3">
    <name type="scientific">Gemella haemolysans M341</name>
    <dbReference type="NCBI Taxonomy" id="562981"/>
    <lineage>
        <taxon>Bacteria</taxon>
        <taxon>Bacillati</taxon>
        <taxon>Bacillota</taxon>
        <taxon>Bacilli</taxon>
        <taxon>Bacillales</taxon>
        <taxon>Gemellaceae</taxon>
        <taxon>Gemella</taxon>
    </lineage>
</organism>
<feature type="transmembrane region" description="Helical" evidence="1">
    <location>
        <begin position="36"/>
        <end position="53"/>
    </location>
</feature>
<feature type="transmembrane region" description="Helical" evidence="1">
    <location>
        <begin position="102"/>
        <end position="128"/>
    </location>
</feature>
<sequence>MFLILSVYIGLFFLYPIITTPLIMIPLTYRFKYSKIFLILFVLGISLITLRYIPFPTDDGAYHYKAAYLYQSYDSIFEWFSYLMSKDIPTEYGYYNYPLFGLLLYIFSNTGTYSLISFVVCFTVYYLYSSIILDIFQKSNISKWLFLVGFIIILTFVNIRYTASGMRYALAVSITVSLFYKEIRGGFSINKSLFYYLIPILIHASSLIFVLLRILFPLLKNDRIYKKILVLFTFPVLSIVLPVFNINNGYFSFLVEKFDSYQITENYIVLFKWSDLVYVYVGALISVIFIVYYHITLRFQKNEKLKNFYKLVMYVCLLTLSVSPFLTLLDRFVWFVYPLVIISVLLFIASDTEGTSKIKGNKYFISYFMLILCFVGTIIWNRNFLEFLRLLDYNFIEILTKNVYEYFSDLHQFSLSEVVRR</sequence>
<protein>
    <submittedName>
        <fullName evidence="2">Uncharacterized protein</fullName>
    </submittedName>
</protein>
<feature type="transmembrane region" description="Helical" evidence="1">
    <location>
        <begin position="193"/>
        <end position="216"/>
    </location>
</feature>
<dbReference type="RefSeq" id="WP_003147711.1">
    <property type="nucleotide sequence ID" value="NZ_GL883585.1"/>
</dbReference>
<name>A0AA87DQR4_9BACL</name>
<feature type="transmembrane region" description="Helical" evidence="1">
    <location>
        <begin position="277"/>
        <end position="295"/>
    </location>
</feature>
<feature type="transmembrane region" description="Helical" evidence="1">
    <location>
        <begin position="6"/>
        <end position="29"/>
    </location>
</feature>
<feature type="transmembrane region" description="Helical" evidence="1">
    <location>
        <begin position="144"/>
        <end position="163"/>
    </location>
</feature>
<comment type="caution">
    <text evidence="2">The sequence shown here is derived from an EMBL/GenBank/DDBJ whole genome shotgun (WGS) entry which is preliminary data.</text>
</comment>
<dbReference type="Proteomes" id="UP000004773">
    <property type="component" value="Unassembled WGS sequence"/>
</dbReference>
<feature type="transmembrane region" description="Helical" evidence="1">
    <location>
        <begin position="332"/>
        <end position="350"/>
    </location>
</feature>
<dbReference type="Pfam" id="PF14897">
    <property type="entry name" value="EpsG"/>
    <property type="match status" value="1"/>
</dbReference>
<proteinExistence type="predicted"/>
<feature type="transmembrane region" description="Helical" evidence="1">
    <location>
        <begin position="362"/>
        <end position="380"/>
    </location>
</feature>
<evidence type="ECO:0000313" key="2">
    <source>
        <dbReference type="EMBL" id="EGF86767.1"/>
    </source>
</evidence>
<feature type="transmembrane region" description="Helical" evidence="1">
    <location>
        <begin position="307"/>
        <end position="326"/>
    </location>
</feature>
<evidence type="ECO:0000256" key="1">
    <source>
        <dbReference type="SAM" id="Phobius"/>
    </source>
</evidence>
<dbReference type="InterPro" id="IPR049458">
    <property type="entry name" value="EpsG-like"/>
</dbReference>
<keyword evidence="1" id="KW-0812">Transmembrane</keyword>
<dbReference type="AlphaFoldDB" id="A0AA87DQR4"/>
<dbReference type="EMBL" id="ACRO01000037">
    <property type="protein sequence ID" value="EGF86767.1"/>
    <property type="molecule type" value="Genomic_DNA"/>
</dbReference>
<gene>
    <name evidence="2" type="ORF">HMPREF0428_01564</name>
</gene>
<feature type="transmembrane region" description="Helical" evidence="1">
    <location>
        <begin position="228"/>
        <end position="246"/>
    </location>
</feature>
<keyword evidence="1" id="KW-0472">Membrane</keyword>
<accession>A0AA87DQR4</accession>
<keyword evidence="1" id="KW-1133">Transmembrane helix</keyword>
<reference evidence="2 3" key="1">
    <citation type="submission" date="2011-03" db="EMBL/GenBank/DDBJ databases">
        <title>The Genome Sequence of Gemella haemolysans M341.</title>
        <authorList>
            <consortium name="The Broad Institute Genome Sequencing Platform"/>
            <consortium name="The Broad Institute Genome Sequencing Center for Infectious Disease"/>
            <person name="Earl A."/>
            <person name="Ward D."/>
            <person name="Feldgarden M."/>
            <person name="Gevers D."/>
            <person name="Sibley C.D."/>
            <person name="Field T.R."/>
            <person name="Grinwis M."/>
            <person name="Eshaghurshan C.S."/>
            <person name="Surette M.G."/>
            <person name="Young S.K."/>
            <person name="Zeng Q."/>
            <person name="Gargeya S."/>
            <person name="Fitzgerald M."/>
            <person name="Haas B."/>
            <person name="Abouelleil A."/>
            <person name="Alvarado L."/>
            <person name="Arachchi H.M."/>
            <person name="Berlin A."/>
            <person name="Brown A."/>
            <person name="Chapman S.B."/>
            <person name="Chen Z."/>
            <person name="Dunbar C."/>
            <person name="Freedman E."/>
            <person name="Gearin G."/>
            <person name="Gellesch M."/>
            <person name="Goldberg J."/>
            <person name="Griggs A."/>
            <person name="Gujja S."/>
            <person name="Heilman E.R."/>
            <person name="Heiman D."/>
            <person name="Howarth C."/>
            <person name="Larson L."/>
            <person name="Lui A."/>
            <person name="MacDonald P.J.P."/>
            <person name="Mehta T."/>
            <person name="Montmayeur A."/>
            <person name="Murphy C."/>
            <person name="Neiman D."/>
            <person name="Pearson M."/>
            <person name="Priest M."/>
            <person name="Roberts A."/>
            <person name="Saif S."/>
            <person name="Shea T."/>
            <person name="Shenoy N."/>
            <person name="Sisk P."/>
            <person name="Stolte C."/>
            <person name="Sykes S."/>
            <person name="White J."/>
            <person name="Yandava C."/>
            <person name="Wortman J."/>
            <person name="Nusbaum C."/>
            <person name="Birren B."/>
        </authorList>
    </citation>
    <scope>NUCLEOTIDE SEQUENCE [LARGE SCALE GENOMIC DNA]</scope>
    <source>
        <strain evidence="2 3">M341</strain>
    </source>
</reference>